<proteinExistence type="predicted"/>
<sequence length="327" mass="36369">MGKIGKAGIGPPVTSLTQRNTTQALFHVGVLLGRGITPVEPIQQSRSMALLHLLLMEKSSNDFSRHEARGSVRLLPTKNHRVPSPAFRTGTLWPLLTKALFSHGEGLSINHHACSMRVGDFKLIIEVVSPGFSPASWVRLQTYKFTYTQFVDHTQRIDSYGNRTRGMFFGSWLPSHRVNLAKFKGCCGIKESVDEDNWASGNLTHITQALFHVSFLLGRGITPVEPAHTVLGISVLFHLRCAILRCCGCVWLPPIMFIGSHSLALVETIHRILELRIYLAQLHSLVSVEMVTYGIYVKRPVRAARRVPRAPLRAIRPPQMGSSRADA</sequence>
<reference evidence="1" key="1">
    <citation type="submission" date="2016-07" db="EMBL/GenBank/DDBJ databases">
        <authorList>
            <person name="Bretaudeau A."/>
        </authorList>
    </citation>
    <scope>NUCLEOTIDE SEQUENCE</scope>
    <source>
        <strain evidence="1">Rice</strain>
        <tissue evidence="1">Whole body</tissue>
    </source>
</reference>
<name>A0A2H1VJ29_SPOFR</name>
<dbReference type="EMBL" id="ODYU01002846">
    <property type="protein sequence ID" value="SOQ40833.1"/>
    <property type="molecule type" value="Genomic_DNA"/>
</dbReference>
<organism evidence="1">
    <name type="scientific">Spodoptera frugiperda</name>
    <name type="common">Fall armyworm</name>
    <dbReference type="NCBI Taxonomy" id="7108"/>
    <lineage>
        <taxon>Eukaryota</taxon>
        <taxon>Metazoa</taxon>
        <taxon>Ecdysozoa</taxon>
        <taxon>Arthropoda</taxon>
        <taxon>Hexapoda</taxon>
        <taxon>Insecta</taxon>
        <taxon>Pterygota</taxon>
        <taxon>Neoptera</taxon>
        <taxon>Endopterygota</taxon>
        <taxon>Lepidoptera</taxon>
        <taxon>Glossata</taxon>
        <taxon>Ditrysia</taxon>
        <taxon>Noctuoidea</taxon>
        <taxon>Noctuidae</taxon>
        <taxon>Amphipyrinae</taxon>
        <taxon>Spodoptera</taxon>
    </lineage>
</organism>
<gene>
    <name evidence="1" type="ORF">SFRICE_018916</name>
</gene>
<dbReference type="AlphaFoldDB" id="A0A2H1VJ29"/>
<accession>A0A2H1VJ29</accession>
<protein>
    <submittedName>
        <fullName evidence="1">SFRICE_018916</fullName>
    </submittedName>
</protein>
<evidence type="ECO:0000313" key="1">
    <source>
        <dbReference type="EMBL" id="SOQ40833.1"/>
    </source>
</evidence>